<dbReference type="EMBL" id="JBHSAP010000015">
    <property type="protein sequence ID" value="MFC4077738.1"/>
    <property type="molecule type" value="Genomic_DNA"/>
</dbReference>
<dbReference type="PANTHER" id="PTHR43479">
    <property type="entry name" value="ACREF/ENVCD OPERON REPRESSOR-RELATED"/>
    <property type="match status" value="1"/>
</dbReference>
<dbReference type="Gene3D" id="1.10.357.10">
    <property type="entry name" value="Tetracycline Repressor, domain 2"/>
    <property type="match status" value="1"/>
</dbReference>
<dbReference type="Pfam" id="PF00440">
    <property type="entry name" value="TetR_N"/>
    <property type="match status" value="1"/>
</dbReference>
<dbReference type="SUPFAM" id="SSF46689">
    <property type="entry name" value="Homeodomain-like"/>
    <property type="match status" value="1"/>
</dbReference>
<keyword evidence="5" id="KW-1185">Reference proteome</keyword>
<feature type="domain" description="HTH tetR-type" evidence="3">
    <location>
        <begin position="23"/>
        <end position="83"/>
    </location>
</feature>
<evidence type="ECO:0000313" key="4">
    <source>
        <dbReference type="EMBL" id="MFC4077738.1"/>
    </source>
</evidence>
<dbReference type="SUPFAM" id="SSF48498">
    <property type="entry name" value="Tetracyclin repressor-like, C-terminal domain"/>
    <property type="match status" value="1"/>
</dbReference>
<evidence type="ECO:0000256" key="2">
    <source>
        <dbReference type="PROSITE-ProRule" id="PRU00335"/>
    </source>
</evidence>
<dbReference type="RefSeq" id="WP_380705542.1">
    <property type="nucleotide sequence ID" value="NZ_JBHSAP010000015.1"/>
</dbReference>
<dbReference type="Proteomes" id="UP001595843">
    <property type="component" value="Unassembled WGS sequence"/>
</dbReference>
<keyword evidence="1 2" id="KW-0238">DNA-binding</keyword>
<sequence length="217" mass="24811">MIDKQPAVSAASFHELLQEGDMPGHEKRLLSASLKAFTEVGYLDTTVDEIVAAARASKSTFYKIFRNKEAVLIRILHLLMNMLIRKVEDSLRSHPPTSKRTYHAIQTYINTCFQYKEVAKLLLVDTVGVAPALEATRFQFHRYFFNIFQREITQTCRQKNLDVPDPWVLSYAMVGAVHEVIIQSLQLDHPSDPDHLAEVLETMISRSLRKETQPAQL</sequence>
<dbReference type="PANTHER" id="PTHR43479:SF11">
    <property type="entry name" value="ACREF_ENVCD OPERON REPRESSOR-RELATED"/>
    <property type="match status" value="1"/>
</dbReference>
<protein>
    <submittedName>
        <fullName evidence="4">TetR/AcrR family transcriptional regulator</fullName>
    </submittedName>
</protein>
<evidence type="ECO:0000256" key="1">
    <source>
        <dbReference type="ARBA" id="ARBA00023125"/>
    </source>
</evidence>
<dbReference type="InterPro" id="IPR036271">
    <property type="entry name" value="Tet_transcr_reg_TetR-rel_C_sf"/>
</dbReference>
<name>A0ABV8JLB0_9BACL</name>
<dbReference type="Gene3D" id="1.10.10.60">
    <property type="entry name" value="Homeodomain-like"/>
    <property type="match status" value="1"/>
</dbReference>
<accession>A0ABV8JLB0</accession>
<gene>
    <name evidence="4" type="ORF">ACFOUO_13100</name>
</gene>
<feature type="DNA-binding region" description="H-T-H motif" evidence="2">
    <location>
        <begin position="46"/>
        <end position="65"/>
    </location>
</feature>
<evidence type="ECO:0000259" key="3">
    <source>
        <dbReference type="PROSITE" id="PS50977"/>
    </source>
</evidence>
<dbReference type="InterPro" id="IPR050624">
    <property type="entry name" value="HTH-type_Tx_Regulator"/>
</dbReference>
<comment type="caution">
    <text evidence="4">The sequence shown here is derived from an EMBL/GenBank/DDBJ whole genome shotgun (WGS) entry which is preliminary data.</text>
</comment>
<evidence type="ECO:0000313" key="5">
    <source>
        <dbReference type="Proteomes" id="UP001595843"/>
    </source>
</evidence>
<dbReference type="InterPro" id="IPR001647">
    <property type="entry name" value="HTH_TetR"/>
</dbReference>
<organism evidence="4 5">
    <name type="scientific">Salinithrix halophila</name>
    <dbReference type="NCBI Taxonomy" id="1485204"/>
    <lineage>
        <taxon>Bacteria</taxon>
        <taxon>Bacillati</taxon>
        <taxon>Bacillota</taxon>
        <taxon>Bacilli</taxon>
        <taxon>Bacillales</taxon>
        <taxon>Thermoactinomycetaceae</taxon>
        <taxon>Salinithrix</taxon>
    </lineage>
</organism>
<proteinExistence type="predicted"/>
<reference evidence="5" key="1">
    <citation type="journal article" date="2019" name="Int. J. Syst. Evol. Microbiol.">
        <title>The Global Catalogue of Microorganisms (GCM) 10K type strain sequencing project: providing services to taxonomists for standard genome sequencing and annotation.</title>
        <authorList>
            <consortium name="The Broad Institute Genomics Platform"/>
            <consortium name="The Broad Institute Genome Sequencing Center for Infectious Disease"/>
            <person name="Wu L."/>
            <person name="Ma J."/>
        </authorList>
    </citation>
    <scope>NUCLEOTIDE SEQUENCE [LARGE SCALE GENOMIC DNA]</scope>
    <source>
        <strain evidence="5">IBRC-M 10813</strain>
    </source>
</reference>
<dbReference type="PROSITE" id="PS50977">
    <property type="entry name" value="HTH_TETR_2"/>
    <property type="match status" value="1"/>
</dbReference>
<dbReference type="InterPro" id="IPR009057">
    <property type="entry name" value="Homeodomain-like_sf"/>
</dbReference>
<dbReference type="PRINTS" id="PR00455">
    <property type="entry name" value="HTHTETR"/>
</dbReference>